<gene>
    <name evidence="2" type="ORF">GCM10011383_02150</name>
</gene>
<proteinExistence type="predicted"/>
<feature type="signal peptide" evidence="1">
    <location>
        <begin position="1"/>
        <end position="20"/>
    </location>
</feature>
<dbReference type="EMBL" id="BMHT01000001">
    <property type="protein sequence ID" value="GGE94998.1"/>
    <property type="molecule type" value="Genomic_DNA"/>
</dbReference>
<evidence type="ECO:0008006" key="4">
    <source>
        <dbReference type="Google" id="ProtNLM"/>
    </source>
</evidence>
<reference evidence="3" key="1">
    <citation type="journal article" date="2019" name="Int. J. Syst. Evol. Microbiol.">
        <title>The Global Catalogue of Microorganisms (GCM) 10K type strain sequencing project: providing services to taxonomists for standard genome sequencing and annotation.</title>
        <authorList>
            <consortium name="The Broad Institute Genomics Platform"/>
            <consortium name="The Broad Institute Genome Sequencing Center for Infectious Disease"/>
            <person name="Wu L."/>
            <person name="Ma J."/>
        </authorList>
    </citation>
    <scope>NUCLEOTIDE SEQUENCE [LARGE SCALE GENOMIC DNA]</scope>
    <source>
        <strain evidence="3">CGMCC 1.15197</strain>
    </source>
</reference>
<evidence type="ECO:0000256" key="1">
    <source>
        <dbReference type="SAM" id="SignalP"/>
    </source>
</evidence>
<evidence type="ECO:0000313" key="2">
    <source>
        <dbReference type="EMBL" id="GGE94998.1"/>
    </source>
</evidence>
<keyword evidence="1" id="KW-0732">Signal</keyword>
<organism evidence="2 3">
    <name type="scientific">Hymenobacter cavernae</name>
    <dbReference type="NCBI Taxonomy" id="2044852"/>
    <lineage>
        <taxon>Bacteria</taxon>
        <taxon>Pseudomonadati</taxon>
        <taxon>Bacteroidota</taxon>
        <taxon>Cytophagia</taxon>
        <taxon>Cytophagales</taxon>
        <taxon>Hymenobacteraceae</taxon>
        <taxon>Hymenobacter</taxon>
    </lineage>
</organism>
<dbReference type="PROSITE" id="PS51257">
    <property type="entry name" value="PROKAR_LIPOPROTEIN"/>
    <property type="match status" value="1"/>
</dbReference>
<protein>
    <recommendedName>
        <fullName evidence="4">DUF4843 domain-containing protein</fullName>
    </recommendedName>
</protein>
<dbReference type="Proteomes" id="UP000632273">
    <property type="component" value="Unassembled WGS sequence"/>
</dbReference>
<comment type="caution">
    <text evidence="2">The sequence shown here is derived from an EMBL/GenBank/DDBJ whole genome shotgun (WGS) entry which is preliminary data.</text>
</comment>
<dbReference type="RefSeq" id="WP_188810108.1">
    <property type="nucleotide sequence ID" value="NZ_BMHT01000001.1"/>
</dbReference>
<accession>A0ABQ1TGS2</accession>
<feature type="chain" id="PRO_5045433394" description="DUF4843 domain-containing protein" evidence="1">
    <location>
        <begin position="21"/>
        <end position="211"/>
    </location>
</feature>
<keyword evidence="3" id="KW-1185">Reference proteome</keyword>
<evidence type="ECO:0000313" key="3">
    <source>
        <dbReference type="Proteomes" id="UP000632273"/>
    </source>
</evidence>
<sequence length="211" mass="22310">MKNNIAKLLTLCLLSLGTVACEKDYGVNLGPTEDSIAPIPVTVTNATYFERYAIVTAKAPTTTEAGDFSITFEIPADKGRIKEISRVVTGAAGLTYLQSSVRSTITTPPRSITPAELSLNYNGNAASPGTNPVLGNGTNSITFTSSLRAYNTYRNRVGPLLDVGATGLALIGPAPTVATSVTAPTQIRMFFLITLEDGTEIIPTEVRVRVI</sequence>
<name>A0ABQ1TGS2_9BACT</name>